<evidence type="ECO:0000256" key="6">
    <source>
        <dbReference type="ARBA" id="ARBA00022840"/>
    </source>
</evidence>
<comment type="pathway">
    <text evidence="1">Cofactor biosynthesis; tetrahydrofolate biosynthesis; 2-amino-4-hydroxy-6-hydroxymethyl-7,8-dihydropteridine diphosphate from 7,8-dihydroneopterin triphosphate: step 4/4.</text>
</comment>
<dbReference type="PANTHER" id="PTHR43071">
    <property type="entry name" value="2-AMINO-4-HYDROXY-6-HYDROXYMETHYLDIHYDROPTERIDINE PYROPHOSPHOKINASE"/>
    <property type="match status" value="1"/>
</dbReference>
<keyword evidence="3 9" id="KW-0808">Transferase</keyword>
<dbReference type="InterPro" id="IPR000550">
    <property type="entry name" value="Hppk"/>
</dbReference>
<dbReference type="GO" id="GO:0003848">
    <property type="term" value="F:2-amino-4-hydroxy-6-hydroxymethyldihydropteridine diphosphokinase activity"/>
    <property type="evidence" value="ECO:0007669"/>
    <property type="project" value="UniProtKB-EC"/>
</dbReference>
<dbReference type="Proteomes" id="UP000786387">
    <property type="component" value="Unassembled WGS sequence"/>
</dbReference>
<keyword evidence="10" id="KW-1185">Reference proteome</keyword>
<evidence type="ECO:0000256" key="4">
    <source>
        <dbReference type="ARBA" id="ARBA00022741"/>
    </source>
</evidence>
<dbReference type="Gene3D" id="3.30.70.560">
    <property type="entry name" value="7,8-Dihydro-6-hydroxymethylpterin-pyrophosphokinase HPPK"/>
    <property type="match status" value="1"/>
</dbReference>
<keyword evidence="6" id="KW-0067">ATP-binding</keyword>
<dbReference type="PANTHER" id="PTHR43071:SF2">
    <property type="entry name" value="2-AMINO-4-HYDROXY-6-HYDROXYMETHYLDIHYDROPTERIDINE PYROPHOSPHOKINASE"/>
    <property type="match status" value="1"/>
</dbReference>
<dbReference type="EC" id="2.7.6.3" evidence="2"/>
<evidence type="ECO:0000256" key="1">
    <source>
        <dbReference type="ARBA" id="ARBA00005051"/>
    </source>
</evidence>
<dbReference type="SUPFAM" id="SSF55083">
    <property type="entry name" value="6-hydroxymethyl-7,8-dihydropterin pyrophosphokinase, HPPK"/>
    <property type="match status" value="1"/>
</dbReference>
<evidence type="ECO:0000256" key="7">
    <source>
        <dbReference type="ARBA" id="ARBA00022909"/>
    </source>
</evidence>
<dbReference type="EMBL" id="JAAMRF010000003">
    <property type="protein sequence ID" value="MBA1273383.1"/>
    <property type="molecule type" value="Genomic_DNA"/>
</dbReference>
<dbReference type="InterPro" id="IPR035907">
    <property type="entry name" value="Hppk_sf"/>
</dbReference>
<protein>
    <recommendedName>
        <fullName evidence="2">2-amino-4-hydroxy-6-hydroxymethyldihydropteridine diphosphokinase</fullName>
        <ecNumber evidence="2">2.7.6.3</ecNumber>
    </recommendedName>
</protein>
<comment type="caution">
    <text evidence="9">The sequence shown here is derived from an EMBL/GenBank/DDBJ whole genome shotgun (WGS) entry which is preliminary data.</text>
</comment>
<organism evidence="9 10">
    <name type="scientific">Stutzerimonas azotifigens</name>
    <dbReference type="NCBI Taxonomy" id="291995"/>
    <lineage>
        <taxon>Bacteria</taxon>
        <taxon>Pseudomonadati</taxon>
        <taxon>Pseudomonadota</taxon>
        <taxon>Gammaproteobacteria</taxon>
        <taxon>Pseudomonadales</taxon>
        <taxon>Pseudomonadaceae</taxon>
        <taxon>Stutzerimonas</taxon>
    </lineage>
</organism>
<reference evidence="9 10" key="1">
    <citation type="submission" date="2020-02" db="EMBL/GenBank/DDBJ databases">
        <title>Synteny-based analysis reveals conserved mechanism for high triclosan tolerance in Pseudomonas, as well as instances of horizontal transfer.</title>
        <authorList>
            <person name="Mcfarland A.G."/>
            <person name="Bertucci H.K."/>
            <person name="Litmann E."/>
            <person name="Shen J."/>
            <person name="Huttenhower C."/>
            <person name="Hartmann E.M."/>
        </authorList>
    </citation>
    <scope>NUCLEOTIDE SEQUENCE [LARGE SCALE GENOMIC DNA]</scope>
    <source>
        <strain evidence="9 10">115A1</strain>
    </source>
</reference>
<proteinExistence type="predicted"/>
<feature type="domain" description="7,8-dihydro-6-hydroxymethylpterin-pyrophosphokinase" evidence="8">
    <location>
        <begin position="8"/>
        <end position="129"/>
    </location>
</feature>
<dbReference type="NCBIfam" id="TIGR01498">
    <property type="entry name" value="folK"/>
    <property type="match status" value="1"/>
</dbReference>
<dbReference type="RefSeq" id="WP_181070298.1">
    <property type="nucleotide sequence ID" value="NZ_JAAMRF010000003.1"/>
</dbReference>
<evidence type="ECO:0000313" key="10">
    <source>
        <dbReference type="Proteomes" id="UP000786387"/>
    </source>
</evidence>
<dbReference type="CDD" id="cd00483">
    <property type="entry name" value="HPPK"/>
    <property type="match status" value="1"/>
</dbReference>
<accession>A0ABR5YZK3</accession>
<evidence type="ECO:0000256" key="3">
    <source>
        <dbReference type="ARBA" id="ARBA00022679"/>
    </source>
</evidence>
<keyword evidence="5" id="KW-0418">Kinase</keyword>
<evidence type="ECO:0000256" key="2">
    <source>
        <dbReference type="ARBA" id="ARBA00013253"/>
    </source>
</evidence>
<dbReference type="Pfam" id="PF01288">
    <property type="entry name" value="HPPK"/>
    <property type="match status" value="1"/>
</dbReference>
<evidence type="ECO:0000259" key="8">
    <source>
        <dbReference type="Pfam" id="PF01288"/>
    </source>
</evidence>
<keyword evidence="7" id="KW-0289">Folate biosynthesis</keyword>
<name>A0ABR5YZK3_9GAMM</name>
<gene>
    <name evidence="9" type="primary">folK</name>
    <name evidence="9" type="ORF">G7026_08460</name>
</gene>
<evidence type="ECO:0000313" key="9">
    <source>
        <dbReference type="EMBL" id="MBA1273383.1"/>
    </source>
</evidence>
<evidence type="ECO:0000256" key="5">
    <source>
        <dbReference type="ARBA" id="ARBA00022777"/>
    </source>
</evidence>
<keyword evidence="4" id="KW-0547">Nucleotide-binding</keyword>
<sequence>MSLTPVLLGLGSNIARERHLLAGLEALSEVLAGMRCSPVFESLAVGIKSGNFYNLVVHGFTALPLLELDRRLKFIEADNGRYAPDRKGLPLDIDVLTYGDRAGQFDGLLLPRPEILKNAFVLWPLALLEPGMRHPGVGRSFAELWAATSIDQQLWPVPFQWRGLELTPSALIKAYPRPDTDGFP</sequence>